<dbReference type="InterPro" id="IPR046347">
    <property type="entry name" value="bZIP_sf"/>
</dbReference>
<dbReference type="Proteomes" id="UP000826271">
    <property type="component" value="Unassembled WGS sequence"/>
</dbReference>
<organism evidence="5 6">
    <name type="scientific">Buddleja alternifolia</name>
    <dbReference type="NCBI Taxonomy" id="168488"/>
    <lineage>
        <taxon>Eukaryota</taxon>
        <taxon>Viridiplantae</taxon>
        <taxon>Streptophyta</taxon>
        <taxon>Embryophyta</taxon>
        <taxon>Tracheophyta</taxon>
        <taxon>Spermatophyta</taxon>
        <taxon>Magnoliopsida</taxon>
        <taxon>eudicotyledons</taxon>
        <taxon>Gunneridae</taxon>
        <taxon>Pentapetalae</taxon>
        <taxon>asterids</taxon>
        <taxon>lamiids</taxon>
        <taxon>Lamiales</taxon>
        <taxon>Scrophulariaceae</taxon>
        <taxon>Buddlejeae</taxon>
        <taxon>Buddleja</taxon>
    </lineage>
</organism>
<keyword evidence="1" id="KW-0805">Transcription regulation</keyword>
<sequence>MERTNNIDSFPSIANSNEKLRIQPYFDKQGVIDSCSKFIHNNNVQTENHKYSSSLILAEPSNPRSTLTLEKAIEHELTHGCKLDPNMEKKKLRRTISNRLSAQRSRIKKSQYIDKMEKRANDLQELISFLTPQVESYKEKQKLLMLENNALQKLVEIRSNESKLHELELENKKNELYKLKEVQKVVNKDDHGSSSKAQEIHDSSFTKFMIQPYPNLGFYQLGLQYLQNQPGSHQFCKRQLPSSLFVQSELRTAGNFIFEQCSEDQASDFTSNQPVELGTSEENQEEANIDQYLNFEALNAQPPSG</sequence>
<dbReference type="InterPro" id="IPR044759">
    <property type="entry name" value="bZIP_RF2"/>
</dbReference>
<name>A0AAV6WUJ4_9LAMI</name>
<dbReference type="GO" id="GO:0003677">
    <property type="term" value="F:DNA binding"/>
    <property type="evidence" value="ECO:0007669"/>
    <property type="project" value="TreeGrafter"/>
</dbReference>
<evidence type="ECO:0000313" key="6">
    <source>
        <dbReference type="Proteomes" id="UP000826271"/>
    </source>
</evidence>
<evidence type="ECO:0000256" key="3">
    <source>
        <dbReference type="ARBA" id="ARBA00023242"/>
    </source>
</evidence>
<dbReference type="SMART" id="SM00338">
    <property type="entry name" value="BRLZ"/>
    <property type="match status" value="1"/>
</dbReference>
<dbReference type="InterPro" id="IPR052483">
    <property type="entry name" value="bZIP_transcription_regulators"/>
</dbReference>
<reference evidence="5" key="1">
    <citation type="submission" date="2019-10" db="EMBL/GenBank/DDBJ databases">
        <authorList>
            <person name="Zhang R."/>
            <person name="Pan Y."/>
            <person name="Wang J."/>
            <person name="Ma R."/>
            <person name="Yu S."/>
        </authorList>
    </citation>
    <scope>NUCLEOTIDE SEQUENCE</scope>
    <source>
        <strain evidence="5">LA-IB0</strain>
        <tissue evidence="5">Leaf</tissue>
    </source>
</reference>
<dbReference type="Pfam" id="PF07716">
    <property type="entry name" value="bZIP_2"/>
    <property type="match status" value="1"/>
</dbReference>
<dbReference type="PANTHER" id="PTHR46391">
    <property type="entry name" value="BASIC LEUCINE ZIPPER 34"/>
    <property type="match status" value="1"/>
</dbReference>
<dbReference type="CDD" id="cd14703">
    <property type="entry name" value="bZIP_plant_RF2"/>
    <property type="match status" value="1"/>
</dbReference>
<proteinExistence type="predicted"/>
<protein>
    <recommendedName>
        <fullName evidence="4">BZIP domain-containing protein</fullName>
    </recommendedName>
</protein>
<feature type="domain" description="BZIP" evidence="4">
    <location>
        <begin position="88"/>
        <end position="151"/>
    </location>
</feature>
<dbReference type="PROSITE" id="PS50217">
    <property type="entry name" value="BZIP"/>
    <property type="match status" value="1"/>
</dbReference>
<dbReference type="PANTHER" id="PTHR46391:SF17">
    <property type="entry name" value="BASIC LEUCINE ZIPPER 19-LIKE"/>
    <property type="match status" value="1"/>
</dbReference>
<evidence type="ECO:0000259" key="4">
    <source>
        <dbReference type="PROSITE" id="PS50217"/>
    </source>
</evidence>
<evidence type="ECO:0000256" key="2">
    <source>
        <dbReference type="ARBA" id="ARBA00023163"/>
    </source>
</evidence>
<dbReference type="SUPFAM" id="SSF57959">
    <property type="entry name" value="Leucine zipper domain"/>
    <property type="match status" value="1"/>
</dbReference>
<dbReference type="GO" id="GO:0005634">
    <property type="term" value="C:nucleus"/>
    <property type="evidence" value="ECO:0007669"/>
    <property type="project" value="UniProtKB-ARBA"/>
</dbReference>
<accession>A0AAV6WUJ4</accession>
<dbReference type="GO" id="GO:0003700">
    <property type="term" value="F:DNA-binding transcription factor activity"/>
    <property type="evidence" value="ECO:0007669"/>
    <property type="project" value="InterPro"/>
</dbReference>
<comment type="caution">
    <text evidence="5">The sequence shown here is derived from an EMBL/GenBank/DDBJ whole genome shotgun (WGS) entry which is preliminary data.</text>
</comment>
<dbReference type="GO" id="GO:0045893">
    <property type="term" value="P:positive regulation of DNA-templated transcription"/>
    <property type="evidence" value="ECO:0007669"/>
    <property type="project" value="TreeGrafter"/>
</dbReference>
<dbReference type="AlphaFoldDB" id="A0AAV6WUJ4"/>
<evidence type="ECO:0000256" key="1">
    <source>
        <dbReference type="ARBA" id="ARBA00023015"/>
    </source>
</evidence>
<dbReference type="Gene3D" id="1.20.5.170">
    <property type="match status" value="1"/>
</dbReference>
<keyword evidence="3" id="KW-0539">Nucleus</keyword>
<evidence type="ECO:0000313" key="5">
    <source>
        <dbReference type="EMBL" id="KAG8372635.1"/>
    </source>
</evidence>
<gene>
    <name evidence="5" type="ORF">BUALT_Bualt12G0087200</name>
</gene>
<dbReference type="PROSITE" id="PS00036">
    <property type="entry name" value="BZIP_BASIC"/>
    <property type="match status" value="1"/>
</dbReference>
<dbReference type="EMBL" id="WHWC01000012">
    <property type="protein sequence ID" value="KAG8372635.1"/>
    <property type="molecule type" value="Genomic_DNA"/>
</dbReference>
<dbReference type="InterPro" id="IPR004827">
    <property type="entry name" value="bZIP"/>
</dbReference>
<keyword evidence="2" id="KW-0804">Transcription</keyword>
<keyword evidence="6" id="KW-1185">Reference proteome</keyword>